<feature type="domain" description="FAR1" evidence="1">
    <location>
        <begin position="33"/>
        <end position="109"/>
    </location>
</feature>
<dbReference type="Proteomes" id="UP001152484">
    <property type="component" value="Unassembled WGS sequence"/>
</dbReference>
<evidence type="ECO:0000313" key="2">
    <source>
        <dbReference type="EMBL" id="CAH9109941.1"/>
    </source>
</evidence>
<evidence type="ECO:0000259" key="1">
    <source>
        <dbReference type="Pfam" id="PF03101"/>
    </source>
</evidence>
<dbReference type="Pfam" id="PF03101">
    <property type="entry name" value="FAR1"/>
    <property type="match status" value="1"/>
</dbReference>
<name>A0A9P0ZP86_CUSEU</name>
<comment type="caution">
    <text evidence="2">The sequence shown here is derived from an EMBL/GenBank/DDBJ whole genome shotgun (WGS) entry which is preliminary data.</text>
</comment>
<evidence type="ECO:0000313" key="3">
    <source>
        <dbReference type="Proteomes" id="UP001152484"/>
    </source>
</evidence>
<sequence>MNTNVGDGDNIGDECEHIPKTSMKFPTKDAVYDFYKKYAKSVGFPVRHRTSKKDKEGNLIAFVPECSRAGKKGSRSKNCLKPQPSMQNGCLARIREKIDYAGSWVISQVF</sequence>
<dbReference type="PANTHER" id="PTHR46328">
    <property type="entry name" value="FAR-RED IMPAIRED RESPONSIVE (FAR1) FAMILY PROTEIN-RELATED"/>
    <property type="match status" value="1"/>
</dbReference>
<protein>
    <recommendedName>
        <fullName evidence="1">FAR1 domain-containing protein</fullName>
    </recommendedName>
</protein>
<gene>
    <name evidence="2" type="ORF">CEURO_LOCUS18648</name>
</gene>
<dbReference type="OrthoDB" id="742364at2759"/>
<proteinExistence type="predicted"/>
<dbReference type="EMBL" id="CAMAPE010000053">
    <property type="protein sequence ID" value="CAH9109941.1"/>
    <property type="molecule type" value="Genomic_DNA"/>
</dbReference>
<organism evidence="2 3">
    <name type="scientific">Cuscuta europaea</name>
    <name type="common">European dodder</name>
    <dbReference type="NCBI Taxonomy" id="41803"/>
    <lineage>
        <taxon>Eukaryota</taxon>
        <taxon>Viridiplantae</taxon>
        <taxon>Streptophyta</taxon>
        <taxon>Embryophyta</taxon>
        <taxon>Tracheophyta</taxon>
        <taxon>Spermatophyta</taxon>
        <taxon>Magnoliopsida</taxon>
        <taxon>eudicotyledons</taxon>
        <taxon>Gunneridae</taxon>
        <taxon>Pentapetalae</taxon>
        <taxon>asterids</taxon>
        <taxon>lamiids</taxon>
        <taxon>Solanales</taxon>
        <taxon>Convolvulaceae</taxon>
        <taxon>Cuscuteae</taxon>
        <taxon>Cuscuta</taxon>
        <taxon>Cuscuta subgen. Cuscuta</taxon>
    </lineage>
</organism>
<dbReference type="InterPro" id="IPR004330">
    <property type="entry name" value="FAR1_DNA_bnd_dom"/>
</dbReference>
<reference evidence="2" key="1">
    <citation type="submission" date="2022-07" db="EMBL/GenBank/DDBJ databases">
        <authorList>
            <person name="Macas J."/>
            <person name="Novak P."/>
            <person name="Neumann P."/>
        </authorList>
    </citation>
    <scope>NUCLEOTIDE SEQUENCE</scope>
</reference>
<keyword evidence="3" id="KW-1185">Reference proteome</keyword>
<accession>A0A9P0ZP86</accession>
<dbReference type="PANTHER" id="PTHR46328:SF35">
    <property type="entry name" value="PROTEIN FAR1-RELATED SEQUENCE 5-LIKE"/>
    <property type="match status" value="1"/>
</dbReference>
<dbReference type="AlphaFoldDB" id="A0A9P0ZP86"/>